<dbReference type="EMBL" id="BOON01000006">
    <property type="protein sequence ID" value="GII21315.1"/>
    <property type="molecule type" value="Genomic_DNA"/>
</dbReference>
<dbReference type="Proteomes" id="UP000599074">
    <property type="component" value="Unassembled WGS sequence"/>
</dbReference>
<sequence>MAYWAVVVPVERYEAERLFRHETLELTGLDGPLPATGDEVALVAGGAEPVVFALGRVLTVGTGNYDPDDPVPGAPAADLDIAYTRHLFDAPLPADGLASDAGCFMIDSDRFAALADKAGAGPAAQREWLVGVHLPIEAPSPAEAVRAFWTYVQQLGPRELPAFVSPRGDELAMQAYVLGEVANQDPEEDDED</sequence>
<organism evidence="1 2">
    <name type="scientific">Planosporangium mesophilum</name>
    <dbReference type="NCBI Taxonomy" id="689768"/>
    <lineage>
        <taxon>Bacteria</taxon>
        <taxon>Bacillati</taxon>
        <taxon>Actinomycetota</taxon>
        <taxon>Actinomycetes</taxon>
        <taxon>Micromonosporales</taxon>
        <taxon>Micromonosporaceae</taxon>
        <taxon>Planosporangium</taxon>
    </lineage>
</organism>
<name>A0A8J3TH07_9ACTN</name>
<evidence type="ECO:0000313" key="2">
    <source>
        <dbReference type="Proteomes" id="UP000599074"/>
    </source>
</evidence>
<protein>
    <submittedName>
        <fullName evidence="1">Uncharacterized protein</fullName>
    </submittedName>
</protein>
<accession>A0A8J3TH07</accession>
<keyword evidence="2" id="KW-1185">Reference proteome</keyword>
<reference evidence="1" key="1">
    <citation type="submission" date="2021-01" db="EMBL/GenBank/DDBJ databases">
        <title>Whole genome shotgun sequence of Planosporangium mesophilum NBRC 109066.</title>
        <authorList>
            <person name="Komaki H."/>
            <person name="Tamura T."/>
        </authorList>
    </citation>
    <scope>NUCLEOTIDE SEQUENCE</scope>
    <source>
        <strain evidence="1">NBRC 109066</strain>
    </source>
</reference>
<dbReference type="RefSeq" id="WP_168112506.1">
    <property type="nucleotide sequence ID" value="NZ_BOON01000006.1"/>
</dbReference>
<proteinExistence type="predicted"/>
<dbReference type="AlphaFoldDB" id="A0A8J3TH07"/>
<evidence type="ECO:0000313" key="1">
    <source>
        <dbReference type="EMBL" id="GII21315.1"/>
    </source>
</evidence>
<comment type="caution">
    <text evidence="1">The sequence shown here is derived from an EMBL/GenBank/DDBJ whole genome shotgun (WGS) entry which is preliminary data.</text>
</comment>
<gene>
    <name evidence="1" type="ORF">Pme01_09120</name>
</gene>